<evidence type="ECO:0000256" key="6">
    <source>
        <dbReference type="ARBA" id="ARBA00022692"/>
    </source>
</evidence>
<feature type="transmembrane region" description="Helical" evidence="11">
    <location>
        <begin position="216"/>
        <end position="235"/>
    </location>
</feature>
<dbReference type="RefSeq" id="WP_006301773.1">
    <property type="nucleotide sequence ID" value="NZ_CM001022.1"/>
</dbReference>
<feature type="transmembrane region" description="Helical" evidence="11">
    <location>
        <begin position="129"/>
        <end position="147"/>
    </location>
</feature>
<keyword evidence="4" id="KW-1003">Cell membrane</keyword>
<name>E3CYF0_9BACT</name>
<dbReference type="eggNOG" id="COG1172">
    <property type="taxonomic scope" value="Bacteria"/>
</dbReference>
<dbReference type="Proteomes" id="UP000005096">
    <property type="component" value="Chromosome"/>
</dbReference>
<keyword evidence="8 11" id="KW-0472">Membrane</keyword>
<dbReference type="CDD" id="cd06579">
    <property type="entry name" value="TM_PBP1_transp_AraH_like"/>
    <property type="match status" value="1"/>
</dbReference>
<dbReference type="AlphaFoldDB" id="E3CYF0"/>
<evidence type="ECO:0000256" key="1">
    <source>
        <dbReference type="ARBA" id="ARBA00004651"/>
    </source>
</evidence>
<feature type="transmembrane region" description="Helical" evidence="11">
    <location>
        <begin position="38"/>
        <end position="62"/>
    </location>
</feature>
<dbReference type="STRING" id="584708.Apau_2121"/>
<gene>
    <name evidence="12" type="ORF">Apau_2121</name>
</gene>
<evidence type="ECO:0000256" key="4">
    <source>
        <dbReference type="ARBA" id="ARBA00022475"/>
    </source>
</evidence>
<evidence type="ECO:0000256" key="8">
    <source>
        <dbReference type="ARBA" id="ARBA00023136"/>
    </source>
</evidence>
<dbReference type="GO" id="GO:0005886">
    <property type="term" value="C:plasma membrane"/>
    <property type="evidence" value="ECO:0007669"/>
    <property type="project" value="UniProtKB-SubCell"/>
</dbReference>
<comment type="subunit">
    <text evidence="2">The complex is composed of two ATP-binding proteins (LsrA), two transmembrane proteins (LsrC and LsrD) and a solute-binding protein (LsrB).</text>
</comment>
<keyword evidence="6 11" id="KW-0812">Transmembrane</keyword>
<dbReference type="PANTHER" id="PTHR32196:SF29">
    <property type="entry name" value="AUTOINDUCER 2 IMPORT SYSTEM PERMEASE PROTEIN LSRC"/>
    <property type="match status" value="1"/>
</dbReference>
<proteinExistence type="predicted"/>
<evidence type="ECO:0000256" key="7">
    <source>
        <dbReference type="ARBA" id="ARBA00022989"/>
    </source>
</evidence>
<keyword evidence="3" id="KW-0813">Transport</keyword>
<sequence length="321" mass="33591">MDLLLGRFRRQLLVTLALAGVWGVFVLASPEAFLDGRIYNSFLSTIPVTLVLTLGMTLLVVLGEMDLSFPSVSAAAAYVFAFLHAQAGWSPAAALGAALLAGAAMGFLNGLLTVKVGVPSIIATIGTQFFWRGLILLLADGLAIPLDALRGQGLHTLLVGRLGPWEIPAQSLWALALGVGLALLLHRHPFGDALLFIGDNPRAASSLGIPVDRVRVGAFTLMGLLAAFAGLLATLELNNWWPTQGEGYMLLVFAGVFVGGTSAYGGEGTIYGSFVGAILIGIIEAGIVTAGLVGFWTRLVHGLVILVSVSAYALMAKRRRG</sequence>
<dbReference type="HOGENOM" id="CLU_028880_0_0_0"/>
<feature type="transmembrane region" description="Helical" evidence="11">
    <location>
        <begin position="167"/>
        <end position="185"/>
    </location>
</feature>
<feature type="transmembrane region" description="Helical" evidence="11">
    <location>
        <begin position="299"/>
        <end position="316"/>
    </location>
</feature>
<comment type="function">
    <text evidence="9">Part of the ABC transporter complex LsrABCD involved in autoinducer 2 (AI-2) import. Probably responsible for the translocation of the substrate across the membrane.</text>
</comment>
<evidence type="ECO:0000256" key="5">
    <source>
        <dbReference type="ARBA" id="ARBA00022519"/>
    </source>
</evidence>
<dbReference type="PANTHER" id="PTHR32196">
    <property type="entry name" value="ABC TRANSPORTER PERMEASE PROTEIN YPHD-RELATED-RELATED"/>
    <property type="match status" value="1"/>
</dbReference>
<feature type="transmembrane region" description="Helical" evidence="11">
    <location>
        <begin position="93"/>
        <end position="117"/>
    </location>
</feature>
<dbReference type="OrthoDB" id="9815820at2"/>
<feature type="transmembrane region" description="Helical" evidence="11">
    <location>
        <begin position="247"/>
        <end position="264"/>
    </location>
</feature>
<evidence type="ECO:0000256" key="2">
    <source>
        <dbReference type="ARBA" id="ARBA00011262"/>
    </source>
</evidence>
<dbReference type="Pfam" id="PF02653">
    <property type="entry name" value="BPD_transp_2"/>
    <property type="match status" value="1"/>
</dbReference>
<organism evidence="12 13">
    <name type="scientific">Aminomonas paucivorans DSM 12260</name>
    <dbReference type="NCBI Taxonomy" id="584708"/>
    <lineage>
        <taxon>Bacteria</taxon>
        <taxon>Thermotogati</taxon>
        <taxon>Synergistota</taxon>
        <taxon>Synergistia</taxon>
        <taxon>Synergistales</taxon>
        <taxon>Synergistaceae</taxon>
        <taxon>Aminomonas</taxon>
    </lineage>
</organism>
<evidence type="ECO:0000313" key="13">
    <source>
        <dbReference type="Proteomes" id="UP000005096"/>
    </source>
</evidence>
<feature type="transmembrane region" description="Helical" evidence="11">
    <location>
        <begin position="69"/>
        <end position="87"/>
    </location>
</feature>
<feature type="transmembrane region" description="Helical" evidence="11">
    <location>
        <begin position="271"/>
        <end position="293"/>
    </location>
</feature>
<reference evidence="12 13" key="1">
    <citation type="journal article" date="2010" name="Stand. Genomic Sci.">
        <title>Non-contiguous finished genome sequence of Aminomonas paucivorans type strain (GLU-3).</title>
        <authorList>
            <person name="Pitluck S."/>
            <person name="Yasawong M."/>
            <person name="Held B."/>
            <person name="Lapidus A."/>
            <person name="Nolan M."/>
            <person name="Copeland A."/>
            <person name="Lucas S."/>
            <person name="Del Rio T.G."/>
            <person name="Tice H."/>
            <person name="Cheng J.F."/>
            <person name="Chertkov O."/>
            <person name="Goodwin L."/>
            <person name="Tapia R."/>
            <person name="Han C."/>
            <person name="Liolios K."/>
            <person name="Ivanova N."/>
            <person name="Mavromatis K."/>
            <person name="Ovchinnikova G."/>
            <person name="Pati A."/>
            <person name="Chen A."/>
            <person name="Palaniappan K."/>
            <person name="Land M."/>
            <person name="Hauser L."/>
            <person name="Chang Y.J."/>
            <person name="Jeffries C.D."/>
            <person name="Pukall R."/>
            <person name="Spring S."/>
            <person name="Rohde M."/>
            <person name="Sikorski J."/>
            <person name="Goker M."/>
            <person name="Woyke T."/>
            <person name="Bristow J."/>
            <person name="Eisen J.A."/>
            <person name="Markowitz V."/>
            <person name="Hugenholtz P."/>
            <person name="Kyrpides N.C."/>
            <person name="Klenk H.P."/>
        </authorList>
    </citation>
    <scope>NUCLEOTIDE SEQUENCE [LARGE SCALE GENOMIC DNA]</scope>
    <source>
        <strain evidence="12 13">DSM 12260</strain>
    </source>
</reference>
<keyword evidence="7 11" id="KW-1133">Transmembrane helix</keyword>
<evidence type="ECO:0000256" key="3">
    <source>
        <dbReference type="ARBA" id="ARBA00022448"/>
    </source>
</evidence>
<dbReference type="InterPro" id="IPR001851">
    <property type="entry name" value="ABC_transp_permease"/>
</dbReference>
<keyword evidence="13" id="KW-1185">Reference proteome</keyword>
<evidence type="ECO:0000313" key="12">
    <source>
        <dbReference type="EMBL" id="EFQ24532.1"/>
    </source>
</evidence>
<accession>E3CYF0</accession>
<protein>
    <recommendedName>
        <fullName evidence="10">Autoinducer 2 import system permease protein LsrC</fullName>
    </recommendedName>
</protein>
<comment type="subcellular location">
    <subcellularLocation>
        <location evidence="1">Cell membrane</location>
        <topology evidence="1">Multi-pass membrane protein</topology>
    </subcellularLocation>
</comment>
<dbReference type="EMBL" id="CM001022">
    <property type="protein sequence ID" value="EFQ24532.1"/>
    <property type="molecule type" value="Genomic_DNA"/>
</dbReference>
<evidence type="ECO:0000256" key="11">
    <source>
        <dbReference type="SAM" id="Phobius"/>
    </source>
</evidence>
<evidence type="ECO:0000256" key="9">
    <source>
        <dbReference type="ARBA" id="ARBA00025439"/>
    </source>
</evidence>
<dbReference type="PaxDb" id="584708-Apau_2121"/>
<dbReference type="GO" id="GO:0022857">
    <property type="term" value="F:transmembrane transporter activity"/>
    <property type="evidence" value="ECO:0007669"/>
    <property type="project" value="InterPro"/>
</dbReference>
<keyword evidence="5" id="KW-0997">Cell inner membrane</keyword>
<evidence type="ECO:0000256" key="10">
    <source>
        <dbReference type="ARBA" id="ARBA00039382"/>
    </source>
</evidence>